<dbReference type="InterPro" id="IPR052339">
    <property type="entry name" value="Fe-S_Maturation_MIP18"/>
</dbReference>
<proteinExistence type="predicted"/>
<dbReference type="PANTHER" id="PTHR42831">
    <property type="entry name" value="FE-S PROTEIN MATURATION AUXILIARY FACTOR YITW"/>
    <property type="match status" value="1"/>
</dbReference>
<dbReference type="PANTHER" id="PTHR42831:SF1">
    <property type="entry name" value="FE-S PROTEIN MATURATION AUXILIARY FACTOR YITW"/>
    <property type="match status" value="1"/>
</dbReference>
<reference evidence="2 3" key="1">
    <citation type="submission" date="2018-07" db="EMBL/GenBank/DDBJ databases">
        <title>Genomic Encyclopedia of Type Strains, Phase IV (KMG-IV): sequencing the most valuable type-strain genomes for metagenomic binning, comparative biology and taxonomic classification.</title>
        <authorList>
            <person name="Goeker M."/>
        </authorList>
    </citation>
    <scope>NUCLEOTIDE SEQUENCE [LARGE SCALE GENOMIC DNA]</scope>
    <source>
        <strain evidence="2 3">DSM 16500</strain>
    </source>
</reference>
<dbReference type="SUPFAM" id="SSF117916">
    <property type="entry name" value="Fe-S cluster assembly (FSCA) domain-like"/>
    <property type="match status" value="1"/>
</dbReference>
<evidence type="ECO:0000259" key="1">
    <source>
        <dbReference type="Pfam" id="PF01883"/>
    </source>
</evidence>
<dbReference type="Pfam" id="PF01883">
    <property type="entry name" value="FeS_assembly_P"/>
    <property type="match status" value="1"/>
</dbReference>
<organism evidence="2 3">
    <name type="scientific">Aquicella lusitana</name>
    <dbReference type="NCBI Taxonomy" id="254246"/>
    <lineage>
        <taxon>Bacteria</taxon>
        <taxon>Pseudomonadati</taxon>
        <taxon>Pseudomonadota</taxon>
        <taxon>Gammaproteobacteria</taxon>
        <taxon>Legionellales</taxon>
        <taxon>Coxiellaceae</taxon>
        <taxon>Aquicella</taxon>
    </lineage>
</organism>
<name>A0A370GDP0_9COXI</name>
<accession>A0A370GDP0</accession>
<sequence length="179" mass="19531">MHRQTVIEVKRDVEATLIPSGVKVKLQQGTQAFITQALGTSYTVHVNGNLVRVSGKDGDALGLVKLDLPDINQADGSVEDKVWQQLKTCFDPEIPVNIVDLGLVYECKVIPLGMNDFDVAVTMTLTAPGCGMGPVLVAEVEEKIREIHGVAHVKVELVFDPPWNRDCMSEEAKLQLGLL</sequence>
<dbReference type="EMBL" id="QQAX01000020">
    <property type="protein sequence ID" value="RDI41336.1"/>
    <property type="molecule type" value="Genomic_DNA"/>
</dbReference>
<dbReference type="NCBIfam" id="TIGR03406">
    <property type="entry name" value="FeS_long_SufT"/>
    <property type="match status" value="1"/>
</dbReference>
<evidence type="ECO:0000313" key="2">
    <source>
        <dbReference type="EMBL" id="RDI41336.1"/>
    </source>
</evidence>
<feature type="domain" description="MIP18 family-like" evidence="1">
    <location>
        <begin position="79"/>
        <end position="155"/>
    </location>
</feature>
<dbReference type="InterPro" id="IPR002744">
    <property type="entry name" value="MIP18-like"/>
</dbReference>
<dbReference type="Proteomes" id="UP000254720">
    <property type="component" value="Unassembled WGS sequence"/>
</dbReference>
<dbReference type="AlphaFoldDB" id="A0A370GDP0"/>
<dbReference type="OrthoDB" id="9805360at2"/>
<dbReference type="Gene3D" id="3.30.300.130">
    <property type="entry name" value="Fe-S cluster assembly (FSCA)"/>
    <property type="match status" value="1"/>
</dbReference>
<dbReference type="InterPro" id="IPR017776">
    <property type="entry name" value="FeS_assembly_SufT_put"/>
</dbReference>
<dbReference type="RefSeq" id="WP_114834967.1">
    <property type="nucleotide sequence ID" value="NZ_LR699114.1"/>
</dbReference>
<evidence type="ECO:0000313" key="3">
    <source>
        <dbReference type="Proteomes" id="UP000254720"/>
    </source>
</evidence>
<gene>
    <name evidence="2" type="ORF">C8D86_12036</name>
</gene>
<keyword evidence="3" id="KW-1185">Reference proteome</keyword>
<comment type="caution">
    <text evidence="2">The sequence shown here is derived from an EMBL/GenBank/DDBJ whole genome shotgun (WGS) entry which is preliminary data.</text>
</comment>
<dbReference type="InterPro" id="IPR034904">
    <property type="entry name" value="FSCA_dom_sf"/>
</dbReference>
<protein>
    <submittedName>
        <fullName evidence="2">Putative FeS assembly SUF system protein SufT</fullName>
    </submittedName>
</protein>